<feature type="transmembrane region" description="Helical" evidence="1">
    <location>
        <begin position="73"/>
        <end position="93"/>
    </location>
</feature>
<evidence type="ECO:0000256" key="1">
    <source>
        <dbReference type="SAM" id="Phobius"/>
    </source>
</evidence>
<feature type="transmembrane region" description="Helical" evidence="1">
    <location>
        <begin position="39"/>
        <end position="61"/>
    </location>
</feature>
<proteinExistence type="predicted"/>
<gene>
    <name evidence="2" type="ORF">ACFOUY_20960</name>
</gene>
<dbReference type="RefSeq" id="WP_378963248.1">
    <property type="nucleotide sequence ID" value="NZ_JBHRXC010000016.1"/>
</dbReference>
<name>A0ABV8NQA1_9SPHI</name>
<dbReference type="EMBL" id="JBHSBY010000146">
    <property type="protein sequence ID" value="MFC4199190.1"/>
    <property type="molecule type" value="Genomic_DNA"/>
</dbReference>
<protein>
    <submittedName>
        <fullName evidence="2">Uncharacterized protein</fullName>
    </submittedName>
</protein>
<organism evidence="2 3">
    <name type="scientific">Pedobacter jamesrossensis</name>
    <dbReference type="NCBI Taxonomy" id="1908238"/>
    <lineage>
        <taxon>Bacteria</taxon>
        <taxon>Pseudomonadati</taxon>
        <taxon>Bacteroidota</taxon>
        <taxon>Sphingobacteriia</taxon>
        <taxon>Sphingobacteriales</taxon>
        <taxon>Sphingobacteriaceae</taxon>
        <taxon>Pedobacter</taxon>
    </lineage>
</organism>
<comment type="caution">
    <text evidence="2">The sequence shown here is derived from an EMBL/GenBank/DDBJ whole genome shotgun (WGS) entry which is preliminary data.</text>
</comment>
<reference evidence="3" key="1">
    <citation type="journal article" date="2019" name="Int. J. Syst. Evol. Microbiol.">
        <title>The Global Catalogue of Microorganisms (GCM) 10K type strain sequencing project: providing services to taxonomists for standard genome sequencing and annotation.</title>
        <authorList>
            <consortium name="The Broad Institute Genomics Platform"/>
            <consortium name="The Broad Institute Genome Sequencing Center for Infectious Disease"/>
            <person name="Wu L."/>
            <person name="Ma J."/>
        </authorList>
    </citation>
    <scope>NUCLEOTIDE SEQUENCE [LARGE SCALE GENOMIC DNA]</scope>
    <source>
        <strain evidence="3">CCM 8689</strain>
    </source>
</reference>
<dbReference type="Proteomes" id="UP001595792">
    <property type="component" value="Unassembled WGS sequence"/>
</dbReference>
<evidence type="ECO:0000313" key="2">
    <source>
        <dbReference type="EMBL" id="MFC4199190.1"/>
    </source>
</evidence>
<evidence type="ECO:0000313" key="3">
    <source>
        <dbReference type="Proteomes" id="UP001595792"/>
    </source>
</evidence>
<keyword evidence="1" id="KW-0472">Membrane</keyword>
<keyword evidence="1" id="KW-0812">Transmembrane</keyword>
<keyword evidence="1" id="KW-1133">Transmembrane helix</keyword>
<accession>A0ABV8NQA1</accession>
<keyword evidence="3" id="KW-1185">Reference proteome</keyword>
<feature type="transmembrane region" description="Helical" evidence="1">
    <location>
        <begin position="99"/>
        <end position="121"/>
    </location>
</feature>
<sequence length="131" mass="14464">MNTKILMIASCILFAIMGVTCSFLPAEILTFLKLGNPEALVLIVQVLGALNFGFAILNWTAKANLIGGIYSKPVSLGNSMHFFMVFIILIKYFLKHTEFTMMIIPIAIYGFFAIAFGLVSFGQHEFKKGST</sequence>